<evidence type="ECO:0000256" key="6">
    <source>
        <dbReference type="ARBA" id="ARBA00012288"/>
    </source>
</evidence>
<keyword evidence="10 13" id="KW-0456">Lyase</keyword>
<evidence type="ECO:0000259" key="15">
    <source>
        <dbReference type="PROSITE" id="PS00906"/>
    </source>
</evidence>
<dbReference type="SUPFAM" id="SSF51726">
    <property type="entry name" value="UROD/MetE-like"/>
    <property type="match status" value="1"/>
</dbReference>
<name>A0A6H1QTY8_HALDU</name>
<evidence type="ECO:0000256" key="14">
    <source>
        <dbReference type="RuleBase" id="RU004169"/>
    </source>
</evidence>
<dbReference type="PROSITE" id="PS00906">
    <property type="entry name" value="UROD_1"/>
    <property type="match status" value="1"/>
</dbReference>
<protein>
    <recommendedName>
        <fullName evidence="7 13">Uroporphyrinogen decarboxylase</fullName>
        <ecNumber evidence="6 13">4.1.1.37</ecNumber>
    </recommendedName>
</protein>
<evidence type="ECO:0000256" key="2">
    <source>
        <dbReference type="ARBA" id="ARBA00004496"/>
    </source>
</evidence>
<evidence type="ECO:0000256" key="1">
    <source>
        <dbReference type="ARBA" id="ARBA00002448"/>
    </source>
</evidence>
<dbReference type="PANTHER" id="PTHR21091:SF169">
    <property type="entry name" value="UROPORPHYRINOGEN DECARBOXYLASE"/>
    <property type="match status" value="1"/>
</dbReference>
<dbReference type="AlphaFoldDB" id="A0A6H1QTY8"/>
<dbReference type="GO" id="GO:0006782">
    <property type="term" value="P:protoporphyrinogen IX biosynthetic process"/>
    <property type="evidence" value="ECO:0007669"/>
    <property type="project" value="UniProtKB-UniPathway"/>
</dbReference>
<comment type="catalytic activity">
    <reaction evidence="12">
        <text>uroporphyrinogen III + 4 H(+) = coproporphyrinogen III + 4 CO2</text>
        <dbReference type="Rhea" id="RHEA:19865"/>
        <dbReference type="ChEBI" id="CHEBI:15378"/>
        <dbReference type="ChEBI" id="CHEBI:16526"/>
        <dbReference type="ChEBI" id="CHEBI:57308"/>
        <dbReference type="ChEBI" id="CHEBI:57309"/>
        <dbReference type="EC" id="4.1.1.37"/>
    </reaction>
    <physiologicalReaction direction="left-to-right" evidence="12">
        <dbReference type="Rhea" id="RHEA:19866"/>
    </physiologicalReaction>
</comment>
<comment type="function">
    <text evidence="1">Catalyzes the decarboxylation of four acetate groups of uroporphyrinogen-III to yield coproporphyrinogen-III.</text>
</comment>
<evidence type="ECO:0000256" key="10">
    <source>
        <dbReference type="ARBA" id="ARBA00023239"/>
    </source>
</evidence>
<dbReference type="UniPathway" id="UPA00251">
    <property type="reaction ID" value="UER00321"/>
</dbReference>
<evidence type="ECO:0000256" key="12">
    <source>
        <dbReference type="ARBA" id="ARBA00048411"/>
    </source>
</evidence>
<dbReference type="InterPro" id="IPR000257">
    <property type="entry name" value="Uroporphyrinogen_deCOase"/>
</dbReference>
<feature type="domain" description="Uroporphyrinogen decarboxylase (URO-D)" evidence="16">
    <location>
        <begin position="152"/>
        <end position="168"/>
    </location>
</feature>
<accession>A0A6H1QTY8</accession>
<dbReference type="FunFam" id="3.20.20.210:FF:000001">
    <property type="entry name" value="Uroporphyrinogen decarboxylase"/>
    <property type="match status" value="1"/>
</dbReference>
<dbReference type="Gene3D" id="3.20.20.210">
    <property type="match status" value="1"/>
</dbReference>
<dbReference type="GO" id="GO:0004853">
    <property type="term" value="F:uroporphyrinogen decarboxylase activity"/>
    <property type="evidence" value="ECO:0007669"/>
    <property type="project" value="UniProtKB-EC"/>
</dbReference>
<dbReference type="InterPro" id="IPR006361">
    <property type="entry name" value="Uroporphyrinogen_deCO2ase_HemE"/>
</dbReference>
<keyword evidence="8" id="KW-0963">Cytoplasm</keyword>
<evidence type="ECO:0000256" key="13">
    <source>
        <dbReference type="RuleBase" id="RU000554"/>
    </source>
</evidence>
<proteinExistence type="evidence at transcript level"/>
<feature type="domain" description="Uroporphyrinogen decarboxylase (URO-D)" evidence="15">
    <location>
        <begin position="31"/>
        <end position="40"/>
    </location>
</feature>
<dbReference type="Pfam" id="PF01208">
    <property type="entry name" value="URO-D"/>
    <property type="match status" value="1"/>
</dbReference>
<reference evidence="17" key="1">
    <citation type="submission" date="2019-08" db="EMBL/GenBank/DDBJ databases">
        <authorList>
            <person name="Adameyko K."/>
            <person name="Finoshin A."/>
            <person name="Kravchuk O."/>
            <person name="Gusev O."/>
            <person name="Shagimardanova E."/>
            <person name="Lyupina Y."/>
        </authorList>
    </citation>
    <scope>NUCLEOTIDE SEQUENCE</scope>
</reference>
<dbReference type="EMBL" id="MN339454">
    <property type="protein sequence ID" value="QIZ30869.1"/>
    <property type="molecule type" value="mRNA"/>
</dbReference>
<evidence type="ECO:0000259" key="16">
    <source>
        <dbReference type="PROSITE" id="PS00907"/>
    </source>
</evidence>
<comment type="similarity">
    <text evidence="4 14">Belongs to the uroporphyrinogen decarboxylase family.</text>
</comment>
<dbReference type="HAMAP" id="MF_00218">
    <property type="entry name" value="URO_D"/>
    <property type="match status" value="1"/>
</dbReference>
<sequence>MADDNADHRFPPLKNDLLLRAARGEEIERVPVWVMRQAGRYLPEFRELRAEHNFFKICQTPELACQITLQPIERYPELDGSIIFCDILVIPQAMGMTVEMIPGKGPSFPSPLSSPDDMSRLQYPVDVKASLGYVMKAITLTRQRLDGRVPLFGFCGAPWTLMSYMIEGGGSTTHSKSKAWLYRHPAEAHQLLDMLANTCADFLVEQVRAGAQILQVFDSHAGILGSHLFSTFSLPYLEKIASKVKATLKEQAVPMVVFAKGAHYAIEKLAMTSYDVLGLDWSMDPQLARSQCGEKVLQGNLDPCALYTDQDDLRKKTEEMMLSFRGYKHIANLGHGIYPDMDPDHLRTFLRAVNSYRKS</sequence>
<dbReference type="PANTHER" id="PTHR21091">
    <property type="entry name" value="METHYLTETRAHYDROFOLATE:HOMOCYSTEINE METHYLTRANSFERASE RELATED"/>
    <property type="match status" value="1"/>
</dbReference>
<dbReference type="NCBIfam" id="TIGR01464">
    <property type="entry name" value="hemE"/>
    <property type="match status" value="1"/>
</dbReference>
<comment type="pathway">
    <text evidence="3 13">Porphyrin-containing compound metabolism; protoporphyrin-IX biosynthesis; coproporphyrinogen-III from 5-aminolevulinate: step 4/4.</text>
</comment>
<gene>
    <name evidence="17" type="primary">UROD</name>
</gene>
<organism evidence="17">
    <name type="scientific">Halisarca dujardinii</name>
    <name type="common">Dujardin's slime sponge</name>
    <dbReference type="NCBI Taxonomy" id="2583056"/>
    <lineage>
        <taxon>Eukaryota</taxon>
        <taxon>Metazoa</taxon>
        <taxon>Porifera</taxon>
        <taxon>Demospongiae</taxon>
        <taxon>Verongimorpha</taxon>
        <taxon>Chondrillida</taxon>
        <taxon>Halisarcidae</taxon>
        <taxon>Halisarca</taxon>
    </lineage>
</organism>
<evidence type="ECO:0000256" key="4">
    <source>
        <dbReference type="ARBA" id="ARBA00009935"/>
    </source>
</evidence>
<evidence type="ECO:0000256" key="7">
    <source>
        <dbReference type="ARBA" id="ARBA00014308"/>
    </source>
</evidence>
<keyword evidence="11 13" id="KW-0627">Porphyrin biosynthesis</keyword>
<dbReference type="PROSITE" id="PS00907">
    <property type="entry name" value="UROD_2"/>
    <property type="match status" value="1"/>
</dbReference>
<dbReference type="GO" id="GO:0005829">
    <property type="term" value="C:cytosol"/>
    <property type="evidence" value="ECO:0007669"/>
    <property type="project" value="TreeGrafter"/>
</dbReference>
<comment type="subcellular location">
    <subcellularLocation>
        <location evidence="2">Cytoplasm</location>
    </subcellularLocation>
</comment>
<comment type="subunit">
    <text evidence="5">Homodimer.</text>
</comment>
<dbReference type="EC" id="4.1.1.37" evidence="6 13"/>
<dbReference type="InterPro" id="IPR038071">
    <property type="entry name" value="UROD/MetE-like_sf"/>
</dbReference>
<dbReference type="CDD" id="cd00717">
    <property type="entry name" value="URO-D"/>
    <property type="match status" value="1"/>
</dbReference>
<keyword evidence="9 13" id="KW-0210">Decarboxylase</keyword>
<evidence type="ECO:0000256" key="9">
    <source>
        <dbReference type="ARBA" id="ARBA00022793"/>
    </source>
</evidence>
<evidence type="ECO:0000256" key="8">
    <source>
        <dbReference type="ARBA" id="ARBA00022490"/>
    </source>
</evidence>
<evidence type="ECO:0000256" key="11">
    <source>
        <dbReference type="ARBA" id="ARBA00023244"/>
    </source>
</evidence>
<reference evidence="17" key="2">
    <citation type="journal article" date="2020" name="PLoS ONE">
        <title>Iron metabolic pathways in the processes of sponge plasticity.</title>
        <authorList>
            <person name="Finoshin A.D."/>
            <person name="Adameyko K.I."/>
            <person name="Mikhailov K.V."/>
            <person name="Kravchuk O.I."/>
            <person name="Georgiev A.A."/>
            <person name="Gornostaev N.G."/>
            <person name="Kosevich I.A."/>
            <person name="Mikhailov V.S."/>
            <person name="Gazizova G.R."/>
            <person name="Shagimardanova E.I."/>
            <person name="Gusev O.A."/>
            <person name="Lyupina Y.V."/>
        </authorList>
    </citation>
    <scope>NUCLEOTIDE SEQUENCE</scope>
</reference>
<evidence type="ECO:0000256" key="3">
    <source>
        <dbReference type="ARBA" id="ARBA00004804"/>
    </source>
</evidence>
<evidence type="ECO:0000313" key="17">
    <source>
        <dbReference type="EMBL" id="QIZ30869.1"/>
    </source>
</evidence>
<evidence type="ECO:0000256" key="5">
    <source>
        <dbReference type="ARBA" id="ARBA00011738"/>
    </source>
</evidence>